<dbReference type="RefSeq" id="WP_066562766.1">
    <property type="nucleotide sequence ID" value="NZ_JAJEQN010000024.1"/>
</dbReference>
<dbReference type="Pfam" id="PF10282">
    <property type="entry name" value="Lactonase"/>
    <property type="match status" value="1"/>
</dbReference>
<keyword evidence="3" id="KW-1185">Reference proteome</keyword>
<organism evidence="2 3">
    <name type="scientific">Anthropogastromicrobium aceti</name>
    <dbReference type="NCBI Taxonomy" id="2981768"/>
    <lineage>
        <taxon>Bacteria</taxon>
        <taxon>Bacillati</taxon>
        <taxon>Bacillota</taxon>
        <taxon>Clostridia</taxon>
        <taxon>Lachnospirales</taxon>
        <taxon>Lachnospiraceae</taxon>
        <taxon>Anthropogastromicrobium</taxon>
    </lineage>
</organism>
<dbReference type="InterPro" id="IPR019405">
    <property type="entry name" value="Lactonase_7-beta_prop"/>
</dbReference>
<dbReference type="SUPFAM" id="SSF51004">
    <property type="entry name" value="C-terminal (heme d1) domain of cytochrome cd1-nitrite reductase"/>
    <property type="match status" value="1"/>
</dbReference>
<dbReference type="AlphaFoldDB" id="A0AAE3E5A9"/>
<dbReference type="InterPro" id="IPR015943">
    <property type="entry name" value="WD40/YVTN_repeat-like_dom_sf"/>
</dbReference>
<evidence type="ECO:0000313" key="3">
    <source>
        <dbReference type="Proteomes" id="UP001198200"/>
    </source>
</evidence>
<reference evidence="2 3" key="1">
    <citation type="submission" date="2021-10" db="EMBL/GenBank/DDBJ databases">
        <title>Anaerobic single-cell dispensing facilitates the cultivation of human gut bacteria.</title>
        <authorList>
            <person name="Afrizal A."/>
        </authorList>
    </citation>
    <scope>NUCLEOTIDE SEQUENCE [LARGE SCALE GENOMIC DNA]</scope>
    <source>
        <strain evidence="2 3">CLA-AA-H224</strain>
    </source>
</reference>
<dbReference type="EMBL" id="JAJEQN010000024">
    <property type="protein sequence ID" value="MCC2221968.1"/>
    <property type="molecule type" value="Genomic_DNA"/>
</dbReference>
<gene>
    <name evidence="2" type="ORF">LKD48_10030</name>
</gene>
<dbReference type="PANTHER" id="PTHR30344">
    <property type="entry name" value="6-PHOSPHOGLUCONOLACTONASE-RELATED"/>
    <property type="match status" value="1"/>
</dbReference>
<dbReference type="PANTHER" id="PTHR30344:SF1">
    <property type="entry name" value="6-PHOSPHOGLUCONOLACTONASE"/>
    <property type="match status" value="1"/>
</dbReference>
<evidence type="ECO:0000313" key="2">
    <source>
        <dbReference type="EMBL" id="MCC2221968.1"/>
    </source>
</evidence>
<dbReference type="GO" id="GO:0005829">
    <property type="term" value="C:cytosol"/>
    <property type="evidence" value="ECO:0007669"/>
    <property type="project" value="TreeGrafter"/>
</dbReference>
<dbReference type="Proteomes" id="UP001198200">
    <property type="component" value="Unassembled WGS sequence"/>
</dbReference>
<dbReference type="GO" id="GO:0017057">
    <property type="term" value="F:6-phosphogluconolactonase activity"/>
    <property type="evidence" value="ECO:0007669"/>
    <property type="project" value="TreeGrafter"/>
</dbReference>
<dbReference type="InterPro" id="IPR050282">
    <property type="entry name" value="Cycloisomerase_2"/>
</dbReference>
<name>A0AAE3E5A9_9FIRM</name>
<sequence>MAQKYVAYVGSYTYYGSSKGISIMDVDVEKGIFTKRKEVSVNNSSYLVASRNNKYLYSVVDEGVAAFKILPDGDLEYLNTASIRGMRTCYLTVDKAGKFLVTAGYHDGKMTILNINEDGSVGSIASEIFDHGTGTIGERNFRPHVTCVQFTPDEKFLCMVDTGLDNIKAYRFDHSNGHLTLADIIHCELNSAPLRMLFSKDDRHMYMISELKNYVTVYNYLPHPNEPEFQFKQLVSTLPKKYDEQSAACAMQFTSDDKYLFCSNAGDNSFALYERDPENGLLYMKCVLPISGDFPKHISVFPDNKHVASINKNSNSITFFTVDYEKGLLVMNGRPLNVDTPNCCKIVPIEG</sequence>
<protein>
    <submittedName>
        <fullName evidence="2">Lactonase family protein</fullName>
    </submittedName>
</protein>
<accession>A0AAE3E5A9</accession>
<comment type="similarity">
    <text evidence="1">Belongs to the cycloisomerase 2 family.</text>
</comment>
<proteinExistence type="inferred from homology"/>
<dbReference type="InterPro" id="IPR011048">
    <property type="entry name" value="Haem_d1_sf"/>
</dbReference>
<evidence type="ECO:0000256" key="1">
    <source>
        <dbReference type="ARBA" id="ARBA00005564"/>
    </source>
</evidence>
<comment type="caution">
    <text evidence="2">The sequence shown here is derived from an EMBL/GenBank/DDBJ whole genome shotgun (WGS) entry which is preliminary data.</text>
</comment>
<dbReference type="Gene3D" id="2.130.10.10">
    <property type="entry name" value="YVTN repeat-like/Quinoprotein amine dehydrogenase"/>
    <property type="match status" value="1"/>
</dbReference>